<dbReference type="SUPFAM" id="SSF49785">
    <property type="entry name" value="Galactose-binding domain-like"/>
    <property type="match status" value="1"/>
</dbReference>
<dbReference type="Proteomes" id="UP000092584">
    <property type="component" value="Unassembled WGS sequence"/>
</dbReference>
<dbReference type="KEGG" id="pob:LPB03_06135"/>
<reference evidence="4" key="1">
    <citation type="submission" date="2016-02" db="EMBL/GenBank/DDBJ databases">
        <authorList>
            <person name="Shin S.-K."/>
            <person name="Yi H."/>
            <person name="Kim E."/>
        </authorList>
    </citation>
    <scope>NUCLEOTIDE SEQUENCE [LARGE SCALE GENOMIC DNA]</scope>
    <source>
        <strain evidence="4">LPB0003</strain>
    </source>
</reference>
<keyword evidence="3" id="KW-0830">Ubiquinone</keyword>
<organism evidence="3 4">
    <name type="scientific">Polaribacter vadi</name>
    <dbReference type="NCBI Taxonomy" id="1774273"/>
    <lineage>
        <taxon>Bacteria</taxon>
        <taxon>Pseudomonadati</taxon>
        <taxon>Bacteroidota</taxon>
        <taxon>Flavobacteriia</taxon>
        <taxon>Flavobacteriales</taxon>
        <taxon>Flavobacteriaceae</taxon>
    </lineage>
</organism>
<protein>
    <submittedName>
        <fullName evidence="3">NADH:ubiquinone oxidoreductase</fullName>
    </submittedName>
</protein>
<feature type="domain" description="NADH:ubiquinone oxidoreductase intermediate-associated protein 30" evidence="2">
    <location>
        <begin position="9"/>
        <end position="159"/>
    </location>
</feature>
<evidence type="ECO:0000313" key="3">
    <source>
        <dbReference type="EMBL" id="OBY65005.1"/>
    </source>
</evidence>
<dbReference type="AlphaFoldDB" id="A0A1B8TZK7"/>
<dbReference type="InterPro" id="IPR008979">
    <property type="entry name" value="Galactose-bd-like_sf"/>
</dbReference>
<keyword evidence="4" id="KW-1185">Reference proteome</keyword>
<dbReference type="InterPro" id="IPR013857">
    <property type="entry name" value="NADH-UbQ_OxRdtase-assoc_prot30"/>
</dbReference>
<comment type="similarity">
    <text evidence="1">Belongs to the CIA30 family.</text>
</comment>
<name>A0A1B8TZK7_9FLAO</name>
<dbReference type="RefSeq" id="WP_065318759.1">
    <property type="nucleotide sequence ID" value="NZ_CP017477.1"/>
</dbReference>
<sequence>MNNSAHIIFEFSKQSNISSWRVVDDVVMGGVSSGNFEINEEGNGLYTGEISLENNGGFSSLRYRFDKINVEKFSKVILKIKGDGKKYQFRIKDNYQNYYSYIQTFETSKEWEFVEINLSDMYPAFRGRNLDMSNFSSNEIEEIALLIGNKKEENFRLEIRKIYLQ</sequence>
<comment type="caution">
    <text evidence="3">The sequence shown here is derived from an EMBL/GenBank/DDBJ whole genome shotgun (WGS) entry which is preliminary data.</text>
</comment>
<evidence type="ECO:0000313" key="4">
    <source>
        <dbReference type="Proteomes" id="UP000092584"/>
    </source>
</evidence>
<dbReference type="OrthoDB" id="442188at2"/>
<proteinExistence type="inferred from homology"/>
<dbReference type="InterPro" id="IPR039131">
    <property type="entry name" value="NDUFAF1"/>
</dbReference>
<evidence type="ECO:0000256" key="1">
    <source>
        <dbReference type="ARBA" id="ARBA00007884"/>
    </source>
</evidence>
<dbReference type="PANTHER" id="PTHR13194">
    <property type="entry name" value="COMPLEX I INTERMEDIATE-ASSOCIATED PROTEIN 30"/>
    <property type="match status" value="1"/>
</dbReference>
<dbReference type="Pfam" id="PF08547">
    <property type="entry name" value="CIA30"/>
    <property type="match status" value="1"/>
</dbReference>
<accession>A0A1B8TZK7</accession>
<gene>
    <name evidence="3" type="ORF">LPB3_06350</name>
</gene>
<dbReference type="EMBL" id="LSFM01000021">
    <property type="protein sequence ID" value="OBY65005.1"/>
    <property type="molecule type" value="Genomic_DNA"/>
</dbReference>
<dbReference type="PANTHER" id="PTHR13194:SF19">
    <property type="entry name" value="NAD(P)-BINDING ROSSMANN-FOLD SUPERFAMILY PROTEIN"/>
    <property type="match status" value="1"/>
</dbReference>
<evidence type="ECO:0000259" key="2">
    <source>
        <dbReference type="Pfam" id="PF08547"/>
    </source>
</evidence>